<feature type="domain" description="Thioredoxin" evidence="4">
    <location>
        <begin position="19"/>
        <end position="169"/>
    </location>
</feature>
<evidence type="ECO:0000256" key="1">
    <source>
        <dbReference type="ARBA" id="ARBA00022559"/>
    </source>
</evidence>
<gene>
    <name evidence="5" type="ORF">Rai3103_12785</name>
</gene>
<accession>A0A5Q2FJA6</accession>
<proteinExistence type="predicted"/>
<evidence type="ECO:0000313" key="6">
    <source>
        <dbReference type="Proteomes" id="UP000386847"/>
    </source>
</evidence>
<dbReference type="InterPro" id="IPR000866">
    <property type="entry name" value="AhpC/TSA"/>
</dbReference>
<dbReference type="GO" id="GO:0004601">
    <property type="term" value="F:peroxidase activity"/>
    <property type="evidence" value="ECO:0007669"/>
    <property type="project" value="UniProtKB-KW"/>
</dbReference>
<dbReference type="PROSITE" id="PS51352">
    <property type="entry name" value="THIOREDOXIN_2"/>
    <property type="match status" value="1"/>
</dbReference>
<dbReference type="EMBL" id="CP045725">
    <property type="protein sequence ID" value="QGF24386.1"/>
    <property type="molecule type" value="Genomic_DNA"/>
</dbReference>
<reference evidence="5 6" key="1">
    <citation type="submission" date="2019-10" db="EMBL/GenBank/DDBJ databases">
        <title>Genomic analysis of Raineyella sp. CBA3103.</title>
        <authorList>
            <person name="Roh S.W."/>
        </authorList>
    </citation>
    <scope>NUCLEOTIDE SEQUENCE [LARGE SCALE GENOMIC DNA]</scope>
    <source>
        <strain evidence="5 6">CBA3103</strain>
    </source>
</reference>
<dbReference type="InterPro" id="IPR013766">
    <property type="entry name" value="Thioredoxin_domain"/>
</dbReference>
<dbReference type="PANTHER" id="PTHR43110">
    <property type="entry name" value="THIOL PEROXIDASE"/>
    <property type="match status" value="1"/>
</dbReference>
<keyword evidence="1" id="KW-0560">Oxidoreductase</keyword>
<organism evidence="5 6">
    <name type="scientific">Raineyella fluvialis</name>
    <dbReference type="NCBI Taxonomy" id="2662261"/>
    <lineage>
        <taxon>Bacteria</taxon>
        <taxon>Bacillati</taxon>
        <taxon>Actinomycetota</taxon>
        <taxon>Actinomycetes</taxon>
        <taxon>Propionibacteriales</taxon>
        <taxon>Propionibacteriaceae</taxon>
        <taxon>Raineyella</taxon>
    </lineage>
</organism>
<name>A0A5Q2FJA6_9ACTN</name>
<dbReference type="AlphaFoldDB" id="A0A5Q2FJA6"/>
<keyword evidence="1" id="KW-0575">Peroxidase</keyword>
<protein>
    <submittedName>
        <fullName evidence="5">Redoxin domain-containing protein</fullName>
    </submittedName>
</protein>
<dbReference type="InterPro" id="IPR050455">
    <property type="entry name" value="Tpx_Peroxidase_subfamily"/>
</dbReference>
<dbReference type="Proteomes" id="UP000386847">
    <property type="component" value="Chromosome"/>
</dbReference>
<dbReference type="SUPFAM" id="SSF52833">
    <property type="entry name" value="Thioredoxin-like"/>
    <property type="match status" value="1"/>
</dbReference>
<dbReference type="Pfam" id="PF00578">
    <property type="entry name" value="AhpC-TSA"/>
    <property type="match status" value="1"/>
</dbReference>
<dbReference type="Gene3D" id="3.40.30.10">
    <property type="entry name" value="Glutaredoxin"/>
    <property type="match status" value="1"/>
</dbReference>
<evidence type="ECO:0000256" key="3">
    <source>
        <dbReference type="ARBA" id="ARBA00023284"/>
    </source>
</evidence>
<evidence type="ECO:0000313" key="5">
    <source>
        <dbReference type="EMBL" id="QGF24386.1"/>
    </source>
</evidence>
<dbReference type="PANTHER" id="PTHR43110:SF1">
    <property type="entry name" value="THIOL PEROXIDASE"/>
    <property type="match status" value="1"/>
</dbReference>
<keyword evidence="3" id="KW-0676">Redox-active center</keyword>
<dbReference type="KEGG" id="rain:Rai3103_12785"/>
<dbReference type="InterPro" id="IPR036249">
    <property type="entry name" value="Thioredoxin-like_sf"/>
</dbReference>
<keyword evidence="2" id="KW-0049">Antioxidant</keyword>
<keyword evidence="6" id="KW-1185">Reference proteome</keyword>
<evidence type="ECO:0000259" key="4">
    <source>
        <dbReference type="PROSITE" id="PS51352"/>
    </source>
</evidence>
<sequence length="170" mass="18708">MPASSCVRGAAGADAAAVPVVGRVVPEFHGFDQRGDDFDLSAWRGRPVLLFFFAFAFSSVCRDELENLRDMAYLFDAAGCRIVAVSTDTTFALRELDRQLGLGFSLVSDHWPHGSIGRAYGAFDDRLGCDRRQSFLLGPDGTLVWNKEGDLPSIRDIGEHLSAVHYHFPQ</sequence>
<evidence type="ECO:0000256" key="2">
    <source>
        <dbReference type="ARBA" id="ARBA00022862"/>
    </source>
</evidence>